<dbReference type="PROSITE" id="PS51257">
    <property type="entry name" value="PROKAR_LIPOPROTEIN"/>
    <property type="match status" value="1"/>
</dbReference>
<accession>A0A935C542</accession>
<dbReference type="RefSeq" id="WP_201429295.1">
    <property type="nucleotide sequence ID" value="NZ_JAEQBW010000001.1"/>
</dbReference>
<keyword evidence="1" id="KW-1133">Transmembrane helix</keyword>
<protein>
    <submittedName>
        <fullName evidence="2">Uncharacterized protein</fullName>
    </submittedName>
</protein>
<dbReference type="AlphaFoldDB" id="A0A935C542"/>
<feature type="transmembrane region" description="Helical" evidence="1">
    <location>
        <begin position="9"/>
        <end position="27"/>
    </location>
</feature>
<sequence length="203" mass="23465">MLKKITKPLIIGGVFYLVGFYSCLLIKKWTVLSVNNQVNIEINPLEILTLGITVMLAIYVTRTLSKKNDLEKNEKDLLINYLSEFKLLCNSKISKLLLNDNFDTPETKSDMKILRKKINSIIELAKEYKFIEENDTLATELNNKVRDIWELLTDCPEKVTSRASKTVKDGIERIRLEQVNKVEAALIDIERLIFKITMKINNK</sequence>
<dbReference type="EMBL" id="JAEQBW010000001">
    <property type="protein sequence ID" value="MBK6263605.1"/>
    <property type="molecule type" value="Genomic_DNA"/>
</dbReference>
<proteinExistence type="predicted"/>
<reference evidence="2" key="1">
    <citation type="submission" date="2021-01" db="EMBL/GenBank/DDBJ databases">
        <title>Marivirga aurantiaca sp. nov., isolated from intertidal surface sediments.</title>
        <authorList>
            <person name="Zhang M."/>
        </authorList>
    </citation>
    <scope>NUCLEOTIDE SEQUENCE</scope>
    <source>
        <strain evidence="2">S37H4</strain>
    </source>
</reference>
<evidence type="ECO:0000313" key="2">
    <source>
        <dbReference type="EMBL" id="MBK6263605.1"/>
    </source>
</evidence>
<name>A0A935C542_9BACT</name>
<dbReference type="Proteomes" id="UP000611723">
    <property type="component" value="Unassembled WGS sequence"/>
</dbReference>
<keyword evidence="3" id="KW-1185">Reference proteome</keyword>
<feature type="transmembrane region" description="Helical" evidence="1">
    <location>
        <begin position="47"/>
        <end position="65"/>
    </location>
</feature>
<gene>
    <name evidence="2" type="ORF">JKA74_01055</name>
</gene>
<keyword evidence="1" id="KW-0812">Transmembrane</keyword>
<keyword evidence="1" id="KW-0472">Membrane</keyword>
<organism evidence="2 3">
    <name type="scientific">Marivirga aurantiaca</name>
    <dbReference type="NCBI Taxonomy" id="2802615"/>
    <lineage>
        <taxon>Bacteria</taxon>
        <taxon>Pseudomonadati</taxon>
        <taxon>Bacteroidota</taxon>
        <taxon>Cytophagia</taxon>
        <taxon>Cytophagales</taxon>
        <taxon>Marivirgaceae</taxon>
        <taxon>Marivirga</taxon>
    </lineage>
</organism>
<evidence type="ECO:0000256" key="1">
    <source>
        <dbReference type="SAM" id="Phobius"/>
    </source>
</evidence>
<evidence type="ECO:0000313" key="3">
    <source>
        <dbReference type="Proteomes" id="UP000611723"/>
    </source>
</evidence>
<comment type="caution">
    <text evidence="2">The sequence shown here is derived from an EMBL/GenBank/DDBJ whole genome shotgun (WGS) entry which is preliminary data.</text>
</comment>